<evidence type="ECO:0000256" key="1">
    <source>
        <dbReference type="SAM" id="MobiDB-lite"/>
    </source>
</evidence>
<dbReference type="AlphaFoldDB" id="A0A0J9T1U0"/>
<organism evidence="2 3">
    <name type="scientific">Plasmodium vivax (strain Brazil I)</name>
    <dbReference type="NCBI Taxonomy" id="1033975"/>
    <lineage>
        <taxon>Eukaryota</taxon>
        <taxon>Sar</taxon>
        <taxon>Alveolata</taxon>
        <taxon>Apicomplexa</taxon>
        <taxon>Aconoidasida</taxon>
        <taxon>Haemosporida</taxon>
        <taxon>Plasmodiidae</taxon>
        <taxon>Plasmodium</taxon>
        <taxon>Plasmodium (Plasmodium)</taxon>
    </lineage>
</organism>
<dbReference type="InterPro" id="IPR008780">
    <property type="entry name" value="Plasmodium_Vir"/>
</dbReference>
<dbReference type="EMBL" id="KQ234761">
    <property type="protein sequence ID" value="KMZ88567.1"/>
    <property type="molecule type" value="Genomic_DNA"/>
</dbReference>
<dbReference type="Pfam" id="PF05795">
    <property type="entry name" value="Plasmodium_Vir"/>
    <property type="match status" value="1"/>
</dbReference>
<protein>
    <recommendedName>
        <fullName evidence="4">VIR protein</fullName>
    </recommendedName>
</protein>
<proteinExistence type="predicted"/>
<sequence>MVTAYNKFNDNVNSEERSKIFSILNNIKNVGGYKNEDLDIYEKLIRNLWSLFNNIYKEKNDYCIFLNQWLYLIKKKHNIVNYPIDLFYSYTVSSLSSEGKNYICPLYVYDRDYEKSTNIIKLQNFYNNINTIAEVLMNKSLPQEKDSHYCYAQRYANECVKIYKKMNDIYCSDKKDENTCSELNTFYKSYTQFLFINEDIKKKIPDLSSGENEKHFLCPSNKPSQESGIIQGSGRAPEMLSESGPGHRSVSVEVEQADNPISHNATAVVGTMIGIPPFLGLIYRVNIMCT</sequence>
<evidence type="ECO:0000313" key="2">
    <source>
        <dbReference type="EMBL" id="KMZ88567.1"/>
    </source>
</evidence>
<reference evidence="2 3" key="1">
    <citation type="submission" date="2011-08" db="EMBL/GenBank/DDBJ databases">
        <title>The Genome Sequence of Plasmodium vivax Brazil I.</title>
        <authorList>
            <consortium name="The Broad Institute Genome Sequencing Platform"/>
            <consortium name="The Broad Institute Genome Sequencing Center for Infectious Disease"/>
            <person name="Neafsey D."/>
            <person name="Carlton J."/>
            <person name="Barnwell J."/>
            <person name="Collins W."/>
            <person name="Escalante A."/>
            <person name="Mullikin J."/>
            <person name="Saul A."/>
            <person name="Guigo R."/>
            <person name="Camara F."/>
            <person name="Young S.K."/>
            <person name="Zeng Q."/>
            <person name="Gargeya S."/>
            <person name="Fitzgerald M."/>
            <person name="Haas B."/>
            <person name="Abouelleil A."/>
            <person name="Alvarado L."/>
            <person name="Arachchi H.M."/>
            <person name="Berlin A."/>
            <person name="Brown A."/>
            <person name="Chapman S.B."/>
            <person name="Chen Z."/>
            <person name="Dunbar C."/>
            <person name="Freedman E."/>
            <person name="Gearin G."/>
            <person name="Gellesch M."/>
            <person name="Goldberg J."/>
            <person name="Griggs A."/>
            <person name="Gujja S."/>
            <person name="Heiman D."/>
            <person name="Howarth C."/>
            <person name="Larson L."/>
            <person name="Lui A."/>
            <person name="MacDonald P.J.P."/>
            <person name="Montmayeur A."/>
            <person name="Murphy C."/>
            <person name="Neiman D."/>
            <person name="Pearson M."/>
            <person name="Priest M."/>
            <person name="Roberts A."/>
            <person name="Saif S."/>
            <person name="Shea T."/>
            <person name="Shenoy N."/>
            <person name="Sisk P."/>
            <person name="Stolte C."/>
            <person name="Sykes S."/>
            <person name="Wortman J."/>
            <person name="Nusbaum C."/>
            <person name="Birren B."/>
        </authorList>
    </citation>
    <scope>NUCLEOTIDE SEQUENCE [LARGE SCALE GENOMIC DNA]</scope>
    <source>
        <strain evidence="2 3">Brazil I</strain>
    </source>
</reference>
<feature type="compositionally biased region" description="Polar residues" evidence="1">
    <location>
        <begin position="221"/>
        <end position="230"/>
    </location>
</feature>
<evidence type="ECO:0008006" key="4">
    <source>
        <dbReference type="Google" id="ProtNLM"/>
    </source>
</evidence>
<evidence type="ECO:0000313" key="3">
    <source>
        <dbReference type="Proteomes" id="UP000053327"/>
    </source>
</evidence>
<feature type="region of interest" description="Disordered" evidence="1">
    <location>
        <begin position="216"/>
        <end position="248"/>
    </location>
</feature>
<name>A0A0J9T1U0_PLAV1</name>
<accession>A0A0J9T1U0</accession>
<dbReference type="Proteomes" id="UP000053327">
    <property type="component" value="Unassembled WGS sequence"/>
</dbReference>
<gene>
    <name evidence="2" type="ORF">PVBG_04776</name>
</gene>
<dbReference type="OrthoDB" id="389330at2759"/>